<protein>
    <submittedName>
        <fullName evidence="3">Glycosyl hydrolase family protein</fullName>
    </submittedName>
</protein>
<comment type="similarity">
    <text evidence="1">Belongs to the glycosyl hydrolase 16 family.</text>
</comment>
<dbReference type="CDD" id="cd08023">
    <property type="entry name" value="GH16_laminarinase_like"/>
    <property type="match status" value="1"/>
</dbReference>
<dbReference type="Proteomes" id="UP000306147">
    <property type="component" value="Unassembled WGS sequence"/>
</dbReference>
<dbReference type="InterPro" id="IPR050546">
    <property type="entry name" value="Glycosyl_Hydrlase_16"/>
</dbReference>
<dbReference type="InterPro" id="IPR000757">
    <property type="entry name" value="Beta-glucanase-like"/>
</dbReference>
<dbReference type="InterPro" id="IPR038081">
    <property type="entry name" value="CalX-like_sf"/>
</dbReference>
<comment type="caution">
    <text evidence="3">The sequence shown here is derived from an EMBL/GenBank/DDBJ whole genome shotgun (WGS) entry which is preliminary data.</text>
</comment>
<dbReference type="SUPFAM" id="SSF141072">
    <property type="entry name" value="CalX-like"/>
    <property type="match status" value="1"/>
</dbReference>
<gene>
    <name evidence="3" type="ORF">E5A73_11750</name>
</gene>
<dbReference type="SUPFAM" id="SSF49899">
    <property type="entry name" value="Concanavalin A-like lectins/glucanases"/>
    <property type="match status" value="1"/>
</dbReference>
<dbReference type="InterPro" id="IPR013320">
    <property type="entry name" value="ConA-like_dom_sf"/>
</dbReference>
<reference evidence="3 4" key="1">
    <citation type="submission" date="2019-04" db="EMBL/GenBank/DDBJ databases">
        <title>Sphingomonas psychrotolerans sp. nov., isolated from soil in the Tianshan Mountains, Xinjiang, China.</title>
        <authorList>
            <person name="Luo Y."/>
            <person name="Sheng H."/>
        </authorList>
    </citation>
    <scope>NUCLEOTIDE SEQUENCE [LARGE SCALE GENOMIC DNA]</scope>
    <source>
        <strain evidence="3 4">ZFGT-11</strain>
    </source>
</reference>
<dbReference type="PANTHER" id="PTHR10963">
    <property type="entry name" value="GLYCOSYL HYDROLASE-RELATED"/>
    <property type="match status" value="1"/>
</dbReference>
<dbReference type="OrthoDB" id="9809583at2"/>
<dbReference type="AlphaFoldDB" id="A0A4S1XCU8"/>
<dbReference type="PANTHER" id="PTHR10963:SF55">
    <property type="entry name" value="GLYCOSIDE HYDROLASE FAMILY 16 PROTEIN"/>
    <property type="match status" value="1"/>
</dbReference>
<dbReference type="Gene3D" id="2.60.40.2030">
    <property type="match status" value="1"/>
</dbReference>
<dbReference type="Gene3D" id="2.60.120.200">
    <property type="match status" value="1"/>
</dbReference>
<organism evidence="3 4">
    <name type="scientific">Sphingomonas gei</name>
    <dbReference type="NCBI Taxonomy" id="1395960"/>
    <lineage>
        <taxon>Bacteria</taxon>
        <taxon>Pseudomonadati</taxon>
        <taxon>Pseudomonadota</taxon>
        <taxon>Alphaproteobacteria</taxon>
        <taxon>Sphingomonadales</taxon>
        <taxon>Sphingomonadaceae</taxon>
        <taxon>Sphingomonas</taxon>
    </lineage>
</organism>
<keyword evidence="3" id="KW-0378">Hydrolase</keyword>
<dbReference type="RefSeq" id="WP_135964009.1">
    <property type="nucleotide sequence ID" value="NZ_SRXT01000004.1"/>
</dbReference>
<evidence type="ECO:0000259" key="2">
    <source>
        <dbReference type="PROSITE" id="PS51762"/>
    </source>
</evidence>
<accession>A0A4S1XCU8</accession>
<feature type="domain" description="GH16" evidence="2">
    <location>
        <begin position="200"/>
        <end position="444"/>
    </location>
</feature>
<dbReference type="PROSITE" id="PS51762">
    <property type="entry name" value="GH16_2"/>
    <property type="match status" value="1"/>
</dbReference>
<dbReference type="GO" id="GO:0005975">
    <property type="term" value="P:carbohydrate metabolic process"/>
    <property type="evidence" value="ECO:0007669"/>
    <property type="project" value="InterPro"/>
</dbReference>
<evidence type="ECO:0000313" key="3">
    <source>
        <dbReference type="EMBL" id="TGX53503.1"/>
    </source>
</evidence>
<dbReference type="GO" id="GO:0004553">
    <property type="term" value="F:hydrolase activity, hydrolyzing O-glycosyl compounds"/>
    <property type="evidence" value="ECO:0007669"/>
    <property type="project" value="InterPro"/>
</dbReference>
<sequence length="444" mass="47261">MLALSGCGGESGSETAAGVVVVVPPSEPVAVVVPTPTPSPTPEPAQSAEAAGAVAALDPIAQYTYPAIATASIGDVNYPLGATQVDIPVRLDHATPNTVHVRVKTANGSGTNYVYSGAYFEAVDKYLIFRPGDPLVQTISVKIVKTKEGGHFKVSFPEAPQGANAGVSSAIVTSKAGALATKPIIAGFRLPRTFKASGTLAYDLNPATVRWSDKGGAGILSTSFTHGRAQTGNAETGLYLDNTLHPSAEPAFAIKNGKLVIHSQKLATPLTYGGVSYKYGAAMLSGRNTPETQVTYGQYEWVATMPNRRGSWPALWLIGVRGWPPEIDVYEGFGQNSNWDFERDISANIHGGPINQRKFTRSMWIDATTAYGIGNIASATHRYAVDIQADYITWFVDGIETHQARNPFSEPFYPVMNVAVKTSSAFTDGSGDMAIASFKVWRNR</sequence>
<proteinExistence type="inferred from homology"/>
<evidence type="ECO:0000256" key="1">
    <source>
        <dbReference type="ARBA" id="ARBA00006865"/>
    </source>
</evidence>
<evidence type="ECO:0000313" key="4">
    <source>
        <dbReference type="Proteomes" id="UP000306147"/>
    </source>
</evidence>
<name>A0A4S1XCU8_9SPHN</name>
<dbReference type="Pfam" id="PF00722">
    <property type="entry name" value="Glyco_hydro_16"/>
    <property type="match status" value="1"/>
</dbReference>
<keyword evidence="4" id="KW-1185">Reference proteome</keyword>
<dbReference type="EMBL" id="SRXT01000004">
    <property type="protein sequence ID" value="TGX53503.1"/>
    <property type="molecule type" value="Genomic_DNA"/>
</dbReference>